<dbReference type="FunFam" id="3.40.50.1000:FF:000029">
    <property type="entry name" value="3-deoxy-D-manno-octulosonate 8-phosphate phosphatase KdsC"/>
    <property type="match status" value="1"/>
</dbReference>
<proteinExistence type="inferred from homology"/>
<name>A0A1I5NM93_9BACT</name>
<dbReference type="PANTHER" id="PTHR21485">
    <property type="entry name" value="HAD SUPERFAMILY MEMBERS CMAS AND KDSC"/>
    <property type="match status" value="1"/>
</dbReference>
<dbReference type="Gene3D" id="3.40.50.1000">
    <property type="entry name" value="HAD superfamily/HAD-like"/>
    <property type="match status" value="1"/>
</dbReference>
<dbReference type="InterPro" id="IPR023214">
    <property type="entry name" value="HAD_sf"/>
</dbReference>
<comment type="similarity">
    <text evidence="2">Belongs to the KdsC family.</text>
</comment>
<dbReference type="EMBL" id="FOXB01000011">
    <property type="protein sequence ID" value="SFP22958.1"/>
    <property type="molecule type" value="Genomic_DNA"/>
</dbReference>
<accession>A0A1I5NM93</accession>
<evidence type="ECO:0000256" key="6">
    <source>
        <dbReference type="ARBA" id="ARBA00022842"/>
    </source>
</evidence>
<dbReference type="InterPro" id="IPR010023">
    <property type="entry name" value="KdsC_fam"/>
</dbReference>
<dbReference type="Proteomes" id="UP000199227">
    <property type="component" value="Unassembled WGS sequence"/>
</dbReference>
<dbReference type="GO" id="GO:0046872">
    <property type="term" value="F:metal ion binding"/>
    <property type="evidence" value="ECO:0007669"/>
    <property type="project" value="UniProtKB-KW"/>
</dbReference>
<evidence type="ECO:0000256" key="1">
    <source>
        <dbReference type="ARBA" id="ARBA00001946"/>
    </source>
</evidence>
<keyword evidence="9" id="KW-1185">Reference proteome</keyword>
<dbReference type="InterPro" id="IPR006549">
    <property type="entry name" value="HAD-SF_hydro_IIIA"/>
</dbReference>
<dbReference type="SFLD" id="SFLDG01138">
    <property type="entry name" value="C1.6.2:_Deoxy-d-mannose-octulo"/>
    <property type="match status" value="1"/>
</dbReference>
<evidence type="ECO:0000256" key="5">
    <source>
        <dbReference type="ARBA" id="ARBA00022801"/>
    </source>
</evidence>
<feature type="binding site" evidence="7">
    <location>
        <position position="101"/>
    </location>
    <ligand>
        <name>Mg(2+)</name>
        <dbReference type="ChEBI" id="CHEBI:18420"/>
    </ligand>
</feature>
<dbReference type="RefSeq" id="WP_092911862.1">
    <property type="nucleotide sequence ID" value="NZ_FOXB01000011.1"/>
</dbReference>
<evidence type="ECO:0000256" key="3">
    <source>
        <dbReference type="ARBA" id="ARBA00011881"/>
    </source>
</evidence>
<evidence type="ECO:0000256" key="2">
    <source>
        <dbReference type="ARBA" id="ARBA00005893"/>
    </source>
</evidence>
<organism evidence="8 9">
    <name type="scientific">Hydrogenimonas thermophila</name>
    <dbReference type="NCBI Taxonomy" id="223786"/>
    <lineage>
        <taxon>Bacteria</taxon>
        <taxon>Pseudomonadati</taxon>
        <taxon>Campylobacterota</taxon>
        <taxon>Epsilonproteobacteria</taxon>
        <taxon>Campylobacterales</taxon>
        <taxon>Hydrogenimonadaceae</taxon>
        <taxon>Hydrogenimonas</taxon>
    </lineage>
</organism>
<dbReference type="GO" id="GO:0008781">
    <property type="term" value="F:N-acylneuraminate cytidylyltransferase activity"/>
    <property type="evidence" value="ECO:0007669"/>
    <property type="project" value="TreeGrafter"/>
</dbReference>
<gene>
    <name evidence="8" type="ORF">SAMN05216234_11131</name>
</gene>
<comment type="subunit">
    <text evidence="3">Homotetramer.</text>
</comment>
<dbReference type="SUPFAM" id="SSF56784">
    <property type="entry name" value="HAD-like"/>
    <property type="match status" value="1"/>
</dbReference>
<dbReference type="STRING" id="223786.SAMN05216234_11131"/>
<dbReference type="PANTHER" id="PTHR21485:SF3">
    <property type="entry name" value="N-ACYLNEURAMINATE CYTIDYLYLTRANSFERASE"/>
    <property type="match status" value="1"/>
</dbReference>
<evidence type="ECO:0000313" key="9">
    <source>
        <dbReference type="Proteomes" id="UP000199227"/>
    </source>
</evidence>
<protein>
    <submittedName>
        <fullName evidence="8">3-deoxy-D-manno-octulosonate 8-phosphate phosphatase (KDO 8-P phosphatase)</fullName>
    </submittedName>
</protein>
<feature type="binding site" evidence="7">
    <location>
        <position position="10"/>
    </location>
    <ligand>
        <name>substrate</name>
    </ligand>
</feature>
<dbReference type="NCBIfam" id="TIGR01670">
    <property type="entry name" value="KdsC-phosphatas"/>
    <property type="match status" value="1"/>
</dbReference>
<dbReference type="NCBIfam" id="TIGR01662">
    <property type="entry name" value="HAD-SF-IIIA"/>
    <property type="match status" value="1"/>
</dbReference>
<evidence type="ECO:0000256" key="7">
    <source>
        <dbReference type="PIRSR" id="PIRSR006118-2"/>
    </source>
</evidence>
<keyword evidence="6 7" id="KW-0460">Magnesium</keyword>
<sequence>MIELVVLDIDGCMTDGKIIYTASGDELKAFNVKDGFAIVQWIRMGKKAAIITGRNSTIVARRAKELGIEHCYQGVKDKLATLTSLCESLQISFENVAAIGDDLNDARLLKSVGISFTPADAMHYVTEIADVVLSKKGGDGAVREMIELLIKQEGLQEEYLSRWL</sequence>
<dbReference type="InterPro" id="IPR036412">
    <property type="entry name" value="HAD-like_sf"/>
</dbReference>
<evidence type="ECO:0000313" key="8">
    <source>
        <dbReference type="EMBL" id="SFP22958.1"/>
    </source>
</evidence>
<dbReference type="GO" id="GO:0016788">
    <property type="term" value="F:hydrolase activity, acting on ester bonds"/>
    <property type="evidence" value="ECO:0007669"/>
    <property type="project" value="InterPro"/>
</dbReference>
<dbReference type="InterPro" id="IPR050793">
    <property type="entry name" value="CMP-NeuNAc_synthase"/>
</dbReference>
<evidence type="ECO:0000256" key="4">
    <source>
        <dbReference type="ARBA" id="ARBA00022723"/>
    </source>
</evidence>
<reference evidence="8 9" key="1">
    <citation type="submission" date="2016-10" db="EMBL/GenBank/DDBJ databases">
        <authorList>
            <person name="de Groot N.N."/>
        </authorList>
    </citation>
    <scope>NUCLEOTIDE SEQUENCE [LARGE SCALE GENOMIC DNA]</scope>
    <source>
        <strain evidence="8 9">EP1-55-1</strain>
    </source>
</reference>
<dbReference type="SFLD" id="SFLDG01136">
    <property type="entry name" value="C1.6:_Phosphoserine_Phosphatas"/>
    <property type="match status" value="1"/>
</dbReference>
<feature type="binding site" evidence="7">
    <location>
        <position position="8"/>
    </location>
    <ligand>
        <name>Mg(2+)</name>
        <dbReference type="ChEBI" id="CHEBI:18420"/>
    </ligand>
</feature>
<dbReference type="AlphaFoldDB" id="A0A1I5NM93"/>
<comment type="cofactor">
    <cofactor evidence="1 7">
        <name>Mg(2+)</name>
        <dbReference type="ChEBI" id="CHEBI:18420"/>
    </cofactor>
</comment>
<dbReference type="OrthoDB" id="9805604at2"/>
<dbReference type="PIRSF" id="PIRSF006118">
    <property type="entry name" value="KDO8-P_Ptase"/>
    <property type="match status" value="1"/>
</dbReference>
<keyword evidence="4 7" id="KW-0479">Metal-binding</keyword>
<dbReference type="SFLD" id="SFLDS00003">
    <property type="entry name" value="Haloacid_Dehalogenase"/>
    <property type="match status" value="1"/>
</dbReference>
<dbReference type="Pfam" id="PF08282">
    <property type="entry name" value="Hydrolase_3"/>
    <property type="match status" value="1"/>
</dbReference>
<keyword evidence="5" id="KW-0378">Hydrolase</keyword>
<dbReference type="CDD" id="cd01630">
    <property type="entry name" value="HAD_KDO-like"/>
    <property type="match status" value="1"/>
</dbReference>